<dbReference type="EMBL" id="LN483078">
    <property type="protein sequence ID" value="CEA05572.1"/>
    <property type="molecule type" value="Genomic_DNA"/>
</dbReference>
<dbReference type="AlphaFoldDB" id="A0A078MJJ7"/>
<reference evidence="2" key="1">
    <citation type="submission" date="2014-07" db="EMBL/GenBank/DDBJ databases">
        <authorList>
            <person name="Urmite Genomes Urmite Genomes"/>
        </authorList>
    </citation>
    <scope>NUCLEOTIDE SEQUENCE</scope>
    <source>
        <strain evidence="2">13S34_air</strain>
    </source>
</reference>
<dbReference type="PATRIC" id="fig|1461583.4.peg.2444"/>
<feature type="compositionally biased region" description="Basic and acidic residues" evidence="1">
    <location>
        <begin position="163"/>
        <end position="182"/>
    </location>
</feature>
<dbReference type="HOGENOM" id="CLU_1480344_0_0_9"/>
<gene>
    <name evidence="2" type="ORF">BN1050_02529</name>
</gene>
<evidence type="ECO:0000256" key="1">
    <source>
        <dbReference type="SAM" id="MobiDB-lite"/>
    </source>
</evidence>
<evidence type="ECO:0000313" key="2">
    <source>
        <dbReference type="EMBL" id="CEA05572.1"/>
    </source>
</evidence>
<accession>A0A078MJJ7</accession>
<feature type="compositionally biased region" description="Basic and acidic residues" evidence="1">
    <location>
        <begin position="72"/>
        <end position="98"/>
    </location>
</feature>
<proteinExistence type="predicted"/>
<organism evidence="2">
    <name type="scientific">Metalysinibacillus saudimassiliensis</name>
    <dbReference type="NCBI Taxonomy" id="1461583"/>
    <lineage>
        <taxon>Bacteria</taxon>
        <taxon>Bacillati</taxon>
        <taxon>Bacillota</taxon>
        <taxon>Bacilli</taxon>
        <taxon>Bacillales</taxon>
        <taxon>Caryophanaceae</taxon>
        <taxon>Metalysinibacillus</taxon>
    </lineage>
</organism>
<feature type="region of interest" description="Disordered" evidence="1">
    <location>
        <begin position="151"/>
        <end position="182"/>
    </location>
</feature>
<sequence>MKILSGSVMQQAAMQMKQQTMSDKNTLFQKNIARKEAPMAHNSKSLVAEVMKEKLEKENVLRKIARGERLSEQEKAKLEEISPDERQKAEAANEERKNLSQRVAQAKTEKQAREVIAQAKTGALAIFDKGDQLMGMLLLEVANKVEEEIKGQKTTDFGLPTKYNERAKQSKEDIPRLFDQKK</sequence>
<name>A0A078MJJ7_9BACL</name>
<feature type="region of interest" description="Disordered" evidence="1">
    <location>
        <begin position="72"/>
        <end position="105"/>
    </location>
</feature>
<protein>
    <submittedName>
        <fullName evidence="2">Uncharacterized protein</fullName>
    </submittedName>
</protein>